<dbReference type="KEGG" id="barh:WN72_05135"/>
<dbReference type="Proteomes" id="UP000594015">
    <property type="component" value="Chromosome"/>
</dbReference>
<protein>
    <submittedName>
        <fullName evidence="1">Uncharacterized protein</fullName>
    </submittedName>
</protein>
<evidence type="ECO:0000313" key="2">
    <source>
        <dbReference type="Proteomes" id="UP000594015"/>
    </source>
</evidence>
<dbReference type="AlphaFoldDB" id="A0AAE7NXR7"/>
<reference evidence="1 2" key="1">
    <citation type="submission" date="2018-06" db="EMBL/GenBank/DDBJ databases">
        <title>Comparative genomics of Bradyrhizobium nodulating Arachidis hypogaea.</title>
        <authorList>
            <person name="Li Y."/>
        </authorList>
    </citation>
    <scope>NUCLEOTIDE SEQUENCE [LARGE SCALE GENOMIC DNA]</scope>
    <source>
        <strain evidence="1 2">CCBAU 051107</strain>
    </source>
</reference>
<evidence type="ECO:0000313" key="1">
    <source>
        <dbReference type="EMBL" id="QOZ73157.1"/>
    </source>
</evidence>
<organism evidence="1 2">
    <name type="scientific">Bradyrhizobium arachidis</name>
    <dbReference type="NCBI Taxonomy" id="858423"/>
    <lineage>
        <taxon>Bacteria</taxon>
        <taxon>Pseudomonadati</taxon>
        <taxon>Pseudomonadota</taxon>
        <taxon>Alphaproteobacteria</taxon>
        <taxon>Hyphomicrobiales</taxon>
        <taxon>Nitrobacteraceae</taxon>
        <taxon>Bradyrhizobium</taxon>
    </lineage>
</organism>
<sequence length="74" mass="8044">MILESFDRRTLANMEAALDRICEGRPDREDHELRAFIAESLVRCAKQGKTSIGALTAAGEAALAGRSIADRKQA</sequence>
<dbReference type="RefSeq" id="WP_092219645.1">
    <property type="nucleotide sequence ID" value="NZ_CP030050.1"/>
</dbReference>
<name>A0AAE7NXR7_9BRAD</name>
<accession>A0AAE7NXR7</accession>
<proteinExistence type="predicted"/>
<gene>
    <name evidence="1" type="ORF">WN72_05135</name>
</gene>
<dbReference type="EMBL" id="CP030050">
    <property type="protein sequence ID" value="QOZ73157.1"/>
    <property type="molecule type" value="Genomic_DNA"/>
</dbReference>